<dbReference type="PANTHER" id="PTHR43143">
    <property type="entry name" value="METALLOPHOSPHOESTERASE, CALCINEURIN SUPERFAMILY"/>
    <property type="match status" value="1"/>
</dbReference>
<evidence type="ECO:0000256" key="1">
    <source>
        <dbReference type="SAM" id="SignalP"/>
    </source>
</evidence>
<dbReference type="EMBL" id="JAXBLV010000001">
    <property type="protein sequence ID" value="MDY3557648.1"/>
    <property type="molecule type" value="Genomic_DNA"/>
</dbReference>
<dbReference type="Proteomes" id="UP001272242">
    <property type="component" value="Unassembled WGS sequence"/>
</dbReference>
<accession>A0ABU5ERP1</accession>
<dbReference type="InterPro" id="IPR051918">
    <property type="entry name" value="STPP_CPPED1"/>
</dbReference>
<organism evidence="3 4">
    <name type="scientific">Gemmata algarum</name>
    <dbReference type="NCBI Taxonomy" id="2975278"/>
    <lineage>
        <taxon>Bacteria</taxon>
        <taxon>Pseudomonadati</taxon>
        <taxon>Planctomycetota</taxon>
        <taxon>Planctomycetia</taxon>
        <taxon>Gemmatales</taxon>
        <taxon>Gemmataceae</taxon>
        <taxon>Gemmata</taxon>
    </lineage>
</organism>
<feature type="signal peptide" evidence="1">
    <location>
        <begin position="1"/>
        <end position="23"/>
    </location>
</feature>
<proteinExistence type="predicted"/>
<dbReference type="InterPro" id="IPR029052">
    <property type="entry name" value="Metallo-depent_PP-like"/>
</dbReference>
<evidence type="ECO:0000259" key="2">
    <source>
        <dbReference type="Pfam" id="PF00149"/>
    </source>
</evidence>
<sequence length="431" mass="47864">MKQFVLGLATAGLLAGVVLLSRAGTATDSGTRADDNSAVKIEAGDKNPWTSLKLNNDPDQFTFAVVSDRTGGHREKVFSRAVQQVNWLQPQFVMSVGDLIEGYTTKEEAIKEQWDEFDGYVKRFQMPFFYVPGNHDLTNKIQVTKWGERYGKKYYHFTYRGVLFLCLCSENPDSDGMSTIDKAQQEWVAKTVEANKDVKWTFVFLHKPLWVAKDLEKNGWAAVEKALAGRKHNVFVGHVHRYQVFERNGTQFYQLATTGGGSRLRGPQYGEFDQVMLVTMKKETPVLVNVDLAGVLPTNLQLPDSDEKGSIRKKVATFPVSGKVKLDGKPLTGATITFHAFNKTTEKYSPSCDTLSDDAGRFGMSTYTKSDGAPAGEFTVTVVKTAKGGYYDGEIPEKSVLPEKYAVATTSPLRVTIKEGTNDVELELDSK</sequence>
<dbReference type="RefSeq" id="WP_320684694.1">
    <property type="nucleotide sequence ID" value="NZ_JAXBLV010000001.1"/>
</dbReference>
<feature type="chain" id="PRO_5045491858" evidence="1">
    <location>
        <begin position="24"/>
        <end position="431"/>
    </location>
</feature>
<comment type="caution">
    <text evidence="3">The sequence shown here is derived from an EMBL/GenBank/DDBJ whole genome shotgun (WGS) entry which is preliminary data.</text>
</comment>
<name>A0ABU5ERP1_9BACT</name>
<dbReference type="SUPFAM" id="SSF56300">
    <property type="entry name" value="Metallo-dependent phosphatases"/>
    <property type="match status" value="1"/>
</dbReference>
<keyword evidence="4" id="KW-1185">Reference proteome</keyword>
<dbReference type="PANTHER" id="PTHR43143:SF1">
    <property type="entry name" value="SERINE_THREONINE-PROTEIN PHOSPHATASE CPPED1"/>
    <property type="match status" value="1"/>
</dbReference>
<dbReference type="Pfam" id="PF00149">
    <property type="entry name" value="Metallophos"/>
    <property type="match status" value="1"/>
</dbReference>
<feature type="domain" description="Calcineurin-like phosphoesterase" evidence="2">
    <location>
        <begin position="77"/>
        <end position="242"/>
    </location>
</feature>
<reference evidence="4" key="1">
    <citation type="journal article" date="2023" name="Mar. Drugs">
        <title>Gemmata algarum, a Novel Planctomycete Isolated from an Algal Mat, Displays Antimicrobial Activity.</title>
        <authorList>
            <person name="Kumar G."/>
            <person name="Kallscheuer N."/>
            <person name="Kashif M."/>
            <person name="Ahamad S."/>
            <person name="Jagadeeshwari U."/>
            <person name="Pannikurungottu S."/>
            <person name="Haufschild T."/>
            <person name="Kabuu M."/>
            <person name="Sasikala C."/>
            <person name="Jogler C."/>
            <person name="Ramana C."/>
        </authorList>
    </citation>
    <scope>NUCLEOTIDE SEQUENCE [LARGE SCALE GENOMIC DNA]</scope>
    <source>
        <strain evidence="4">JC673</strain>
    </source>
</reference>
<evidence type="ECO:0000313" key="3">
    <source>
        <dbReference type="EMBL" id="MDY3557648.1"/>
    </source>
</evidence>
<gene>
    <name evidence="3" type="ORF">R5W23_000176</name>
</gene>
<protein>
    <submittedName>
        <fullName evidence="3">Metallophosphoesterase</fullName>
    </submittedName>
</protein>
<keyword evidence="1" id="KW-0732">Signal</keyword>
<dbReference type="Gene3D" id="3.60.21.10">
    <property type="match status" value="1"/>
</dbReference>
<evidence type="ECO:0000313" key="4">
    <source>
        <dbReference type="Proteomes" id="UP001272242"/>
    </source>
</evidence>
<dbReference type="InterPro" id="IPR004843">
    <property type="entry name" value="Calcineurin-like_PHP"/>
</dbReference>